<dbReference type="InterPro" id="IPR050832">
    <property type="entry name" value="Bact_Acetyltransf"/>
</dbReference>
<feature type="domain" description="N-acetyltransferase" evidence="3">
    <location>
        <begin position="1"/>
        <end position="70"/>
    </location>
</feature>
<evidence type="ECO:0000313" key="5">
    <source>
        <dbReference type="Proteomes" id="UP000612585"/>
    </source>
</evidence>
<dbReference type="CDD" id="cd04301">
    <property type="entry name" value="NAT_SF"/>
    <property type="match status" value="1"/>
</dbReference>
<keyword evidence="1" id="KW-0808">Transferase</keyword>
<evidence type="ECO:0000256" key="1">
    <source>
        <dbReference type="ARBA" id="ARBA00022679"/>
    </source>
</evidence>
<name>A0A8J4E0I5_9ACTN</name>
<accession>A0A8J4E0I5</accession>
<dbReference type="Proteomes" id="UP000612585">
    <property type="component" value="Unassembled WGS sequence"/>
</dbReference>
<gene>
    <name evidence="4" type="ORF">Vau01_045250</name>
</gene>
<dbReference type="PROSITE" id="PS51186">
    <property type="entry name" value="GNAT"/>
    <property type="match status" value="1"/>
</dbReference>
<protein>
    <recommendedName>
        <fullName evidence="3">N-acetyltransferase domain-containing protein</fullName>
    </recommendedName>
</protein>
<evidence type="ECO:0000259" key="3">
    <source>
        <dbReference type="PROSITE" id="PS51186"/>
    </source>
</evidence>
<dbReference type="Pfam" id="PF00583">
    <property type="entry name" value="Acetyltransf_1"/>
    <property type="match status" value="1"/>
</dbReference>
<dbReference type="InterPro" id="IPR000182">
    <property type="entry name" value="GNAT_dom"/>
</dbReference>
<keyword evidence="5" id="KW-1185">Reference proteome</keyword>
<dbReference type="AlphaFoldDB" id="A0A8J4E0I5"/>
<dbReference type="PANTHER" id="PTHR43877">
    <property type="entry name" value="AMINOALKYLPHOSPHONATE N-ACETYLTRANSFERASE-RELATED-RELATED"/>
    <property type="match status" value="1"/>
</dbReference>
<organism evidence="4 5">
    <name type="scientific">Virgisporangium aurantiacum</name>
    <dbReference type="NCBI Taxonomy" id="175570"/>
    <lineage>
        <taxon>Bacteria</taxon>
        <taxon>Bacillati</taxon>
        <taxon>Actinomycetota</taxon>
        <taxon>Actinomycetes</taxon>
        <taxon>Micromonosporales</taxon>
        <taxon>Micromonosporaceae</taxon>
        <taxon>Virgisporangium</taxon>
    </lineage>
</organism>
<dbReference type="SUPFAM" id="SSF55729">
    <property type="entry name" value="Acyl-CoA N-acyltransferases (Nat)"/>
    <property type="match status" value="1"/>
</dbReference>
<keyword evidence="2" id="KW-0012">Acyltransferase</keyword>
<sequence>MLAQIEAVRVAAGYRNRGLGAAMMRWAVDQARSRGCALVQLTSDRAREDAHRFYERLGFVASHEGFELEL</sequence>
<dbReference type="Gene3D" id="3.40.630.30">
    <property type="match status" value="1"/>
</dbReference>
<comment type="caution">
    <text evidence="4">The sequence shown here is derived from an EMBL/GenBank/DDBJ whole genome shotgun (WGS) entry which is preliminary data.</text>
</comment>
<dbReference type="InterPro" id="IPR016181">
    <property type="entry name" value="Acyl_CoA_acyltransferase"/>
</dbReference>
<evidence type="ECO:0000313" key="4">
    <source>
        <dbReference type="EMBL" id="GIJ57009.1"/>
    </source>
</evidence>
<reference evidence="4" key="1">
    <citation type="submission" date="2021-01" db="EMBL/GenBank/DDBJ databases">
        <title>Whole genome shotgun sequence of Virgisporangium aurantiacum NBRC 16421.</title>
        <authorList>
            <person name="Komaki H."/>
            <person name="Tamura T."/>
        </authorList>
    </citation>
    <scope>NUCLEOTIDE SEQUENCE</scope>
    <source>
        <strain evidence="4">NBRC 16421</strain>
    </source>
</reference>
<evidence type="ECO:0000256" key="2">
    <source>
        <dbReference type="ARBA" id="ARBA00023315"/>
    </source>
</evidence>
<dbReference type="GO" id="GO:0016747">
    <property type="term" value="F:acyltransferase activity, transferring groups other than amino-acyl groups"/>
    <property type="evidence" value="ECO:0007669"/>
    <property type="project" value="InterPro"/>
</dbReference>
<proteinExistence type="predicted"/>
<dbReference type="EMBL" id="BOPG01000027">
    <property type="protein sequence ID" value="GIJ57009.1"/>
    <property type="molecule type" value="Genomic_DNA"/>
</dbReference>